<feature type="compositionally biased region" description="Polar residues" evidence="5">
    <location>
        <begin position="1"/>
        <end position="11"/>
    </location>
</feature>
<dbReference type="PROSITE" id="PS00036">
    <property type="entry name" value="BZIP_BASIC"/>
    <property type="match status" value="1"/>
</dbReference>
<gene>
    <name evidence="7" type="ORF">ILEXP_LOCUS13225</name>
</gene>
<feature type="domain" description="BZIP" evidence="6">
    <location>
        <begin position="259"/>
        <end position="302"/>
    </location>
</feature>
<feature type="compositionally biased region" description="Basic and acidic residues" evidence="5">
    <location>
        <begin position="13"/>
        <end position="26"/>
    </location>
</feature>
<evidence type="ECO:0000256" key="3">
    <source>
        <dbReference type="ARBA" id="ARBA00023242"/>
    </source>
</evidence>
<dbReference type="InterPro" id="IPR004827">
    <property type="entry name" value="bZIP"/>
</dbReference>
<feature type="coiled-coil region" evidence="4">
    <location>
        <begin position="277"/>
        <end position="304"/>
    </location>
</feature>
<dbReference type="PANTHER" id="PTHR22952">
    <property type="entry name" value="CAMP-RESPONSE ELEMENT BINDING PROTEIN-RELATED"/>
    <property type="match status" value="1"/>
</dbReference>
<dbReference type="PANTHER" id="PTHR22952:SF175">
    <property type="entry name" value="PROTEIN ABSCISIC ACID-INSENSITIVE 5"/>
    <property type="match status" value="1"/>
</dbReference>
<dbReference type="InterPro" id="IPR043452">
    <property type="entry name" value="BZIP46-like"/>
</dbReference>
<evidence type="ECO:0000313" key="7">
    <source>
        <dbReference type="EMBL" id="CAK9145414.1"/>
    </source>
</evidence>
<dbReference type="PROSITE" id="PS50217">
    <property type="entry name" value="BZIP"/>
    <property type="match status" value="1"/>
</dbReference>
<dbReference type="InterPro" id="IPR046347">
    <property type="entry name" value="bZIP_sf"/>
</dbReference>
<feature type="compositionally biased region" description="Polar residues" evidence="5">
    <location>
        <begin position="65"/>
        <end position="74"/>
    </location>
</feature>
<dbReference type="GO" id="GO:0003677">
    <property type="term" value="F:DNA binding"/>
    <property type="evidence" value="ECO:0007669"/>
    <property type="project" value="UniProtKB-KW"/>
</dbReference>
<evidence type="ECO:0000256" key="5">
    <source>
        <dbReference type="SAM" id="MobiDB-lite"/>
    </source>
</evidence>
<dbReference type="SUPFAM" id="SSF57959">
    <property type="entry name" value="Leucine zipper domain"/>
    <property type="match status" value="1"/>
</dbReference>
<keyword evidence="4" id="KW-0175">Coiled coil</keyword>
<dbReference type="Pfam" id="PF00170">
    <property type="entry name" value="bZIP_1"/>
    <property type="match status" value="1"/>
</dbReference>
<proteinExistence type="predicted"/>
<reference evidence="7 8" key="1">
    <citation type="submission" date="2024-02" db="EMBL/GenBank/DDBJ databases">
        <authorList>
            <person name="Vignale AGUSTIN F."/>
            <person name="Sosa J E."/>
            <person name="Modenutti C."/>
        </authorList>
    </citation>
    <scope>NUCLEOTIDE SEQUENCE [LARGE SCALE GENOMIC DNA]</scope>
</reference>
<dbReference type="GO" id="GO:0005634">
    <property type="term" value="C:nucleus"/>
    <property type="evidence" value="ECO:0007669"/>
    <property type="project" value="UniProtKB-SubCell"/>
</dbReference>
<evidence type="ECO:0000256" key="4">
    <source>
        <dbReference type="SAM" id="Coils"/>
    </source>
</evidence>
<protein>
    <recommendedName>
        <fullName evidence="6">BZIP domain-containing protein</fullName>
    </recommendedName>
</protein>
<evidence type="ECO:0000313" key="8">
    <source>
        <dbReference type="Proteomes" id="UP001642360"/>
    </source>
</evidence>
<dbReference type="Gene3D" id="1.20.5.170">
    <property type="match status" value="1"/>
</dbReference>
<comment type="subcellular location">
    <subcellularLocation>
        <location evidence="1">Nucleus</location>
    </subcellularLocation>
</comment>
<keyword evidence="3" id="KW-0539">Nucleus</keyword>
<keyword evidence="8" id="KW-1185">Reference proteome</keyword>
<feature type="compositionally biased region" description="Polar residues" evidence="5">
    <location>
        <begin position="27"/>
        <end position="39"/>
    </location>
</feature>
<feature type="region of interest" description="Disordered" evidence="5">
    <location>
        <begin position="233"/>
        <end position="255"/>
    </location>
</feature>
<name>A0ABC8RKC2_9AQUA</name>
<evidence type="ECO:0000256" key="2">
    <source>
        <dbReference type="ARBA" id="ARBA00023125"/>
    </source>
</evidence>
<organism evidence="7 8">
    <name type="scientific">Ilex paraguariensis</name>
    <name type="common">yerba mate</name>
    <dbReference type="NCBI Taxonomy" id="185542"/>
    <lineage>
        <taxon>Eukaryota</taxon>
        <taxon>Viridiplantae</taxon>
        <taxon>Streptophyta</taxon>
        <taxon>Embryophyta</taxon>
        <taxon>Tracheophyta</taxon>
        <taxon>Spermatophyta</taxon>
        <taxon>Magnoliopsida</taxon>
        <taxon>eudicotyledons</taxon>
        <taxon>Gunneridae</taxon>
        <taxon>Pentapetalae</taxon>
        <taxon>asterids</taxon>
        <taxon>campanulids</taxon>
        <taxon>Aquifoliales</taxon>
        <taxon>Aquifoliaceae</taxon>
        <taxon>Ilex</taxon>
    </lineage>
</organism>
<feature type="region of interest" description="Disordered" evidence="5">
    <location>
        <begin position="1"/>
        <end position="41"/>
    </location>
</feature>
<feature type="region of interest" description="Disordered" evidence="5">
    <location>
        <begin position="64"/>
        <end position="85"/>
    </location>
</feature>
<dbReference type="Proteomes" id="UP001642360">
    <property type="component" value="Unassembled WGS sequence"/>
</dbReference>
<evidence type="ECO:0000256" key="1">
    <source>
        <dbReference type="ARBA" id="ARBA00004123"/>
    </source>
</evidence>
<sequence length="333" mass="37130">MDVSESESLSCDTIKKEEQGEPKENHSLSSPNKQDSIFSLSIDEFQDKDGKSFESMNMEELLNGASPSEASLNPNEIEPSNGENEPLNASFSIPTSMYSKTVEEVWAGIAVNQSQQYNFGTLDNHGPILHSQTAGEMTLEDFLVKAGVIQESADFSYQQRVLEIFQNHCQNLVSNNAFLEPNAVPGQVMGYEFPGQTNFIPNNFVNNGALMYQTGIPSVGIVGEPTNIHIGGGKSICLSDKSEPSGRGRPRSSSMEVVVERKQRRMIKNRESAARSRARKQAYTAELEIELNRLKEENESLKHILVMEQIYTTKTERRAEKLKSIRRASSLSW</sequence>
<comment type="caution">
    <text evidence="7">The sequence shown here is derived from an EMBL/GenBank/DDBJ whole genome shotgun (WGS) entry which is preliminary data.</text>
</comment>
<dbReference type="CDD" id="cd14707">
    <property type="entry name" value="bZIP_plant_BZIP46"/>
    <property type="match status" value="1"/>
</dbReference>
<dbReference type="AlphaFoldDB" id="A0ABC8RKC2"/>
<dbReference type="FunFam" id="1.20.5.170:FF:000036">
    <property type="entry name" value="ABSCISIC ACID-INSENSITIVE 5-like protein 2"/>
    <property type="match status" value="1"/>
</dbReference>
<dbReference type="SMART" id="SM00338">
    <property type="entry name" value="BRLZ"/>
    <property type="match status" value="1"/>
</dbReference>
<dbReference type="EMBL" id="CAUOFW020001487">
    <property type="protein sequence ID" value="CAK9145414.1"/>
    <property type="molecule type" value="Genomic_DNA"/>
</dbReference>
<keyword evidence="2" id="KW-0238">DNA-binding</keyword>
<evidence type="ECO:0000259" key="6">
    <source>
        <dbReference type="PROSITE" id="PS50217"/>
    </source>
</evidence>
<accession>A0ABC8RKC2</accession>